<name>A0A0A0BKA9_9GAMM</name>
<dbReference type="GO" id="GO:0006412">
    <property type="term" value="P:translation"/>
    <property type="evidence" value="ECO:0007669"/>
    <property type="project" value="UniProtKB-UniRule"/>
</dbReference>
<dbReference type="NCBIfam" id="NF001109">
    <property type="entry name" value="PRK00136.1"/>
    <property type="match status" value="1"/>
</dbReference>
<evidence type="ECO:0000313" key="10">
    <source>
        <dbReference type="EMBL" id="KGM08265.1"/>
    </source>
</evidence>
<evidence type="ECO:0000256" key="2">
    <source>
        <dbReference type="ARBA" id="ARBA00022730"/>
    </source>
</evidence>
<gene>
    <name evidence="8" type="primary">rpsH</name>
    <name evidence="10" type="ORF">LP43_0692</name>
</gene>
<dbReference type="GO" id="GO:1990904">
    <property type="term" value="C:ribonucleoprotein complex"/>
    <property type="evidence" value="ECO:0007669"/>
    <property type="project" value="UniProtKB-KW"/>
</dbReference>
<evidence type="ECO:0000256" key="1">
    <source>
        <dbReference type="ARBA" id="ARBA00006471"/>
    </source>
</evidence>
<keyword evidence="4 8" id="KW-0689">Ribosomal protein</keyword>
<comment type="subunit">
    <text evidence="7 8">Part of the 30S ribosomal subunit. Contacts proteins S5 and S12.</text>
</comment>
<dbReference type="FunFam" id="3.30.1370.30:FF:000002">
    <property type="entry name" value="30S ribosomal protein S8"/>
    <property type="match status" value="1"/>
</dbReference>
<dbReference type="GO" id="GO:0005840">
    <property type="term" value="C:ribosome"/>
    <property type="evidence" value="ECO:0007669"/>
    <property type="project" value="UniProtKB-KW"/>
</dbReference>
<dbReference type="Proteomes" id="UP000029999">
    <property type="component" value="Unassembled WGS sequence"/>
</dbReference>
<dbReference type="Gene3D" id="3.30.1370.30">
    <property type="match status" value="1"/>
</dbReference>
<sequence>MSMTDPIADMLTRIRNAQQANKVDVSMPSSKVKISIAQVLQEEGYISSFNSSEVEGKATLTVTLKYFEGKSVISEISRVSRPGLRVYKSANELPRIIGGLGVAIVSTSKGVMADRKARALGQGGEVLCAVS</sequence>
<dbReference type="GO" id="GO:0005737">
    <property type="term" value="C:cytoplasm"/>
    <property type="evidence" value="ECO:0007669"/>
    <property type="project" value="UniProtKB-ARBA"/>
</dbReference>
<evidence type="ECO:0000313" key="11">
    <source>
        <dbReference type="Proteomes" id="UP000029999"/>
    </source>
</evidence>
<accession>A0A0A0BKA9</accession>
<dbReference type="InterPro" id="IPR000630">
    <property type="entry name" value="Ribosomal_uS8"/>
</dbReference>
<dbReference type="Pfam" id="PF00410">
    <property type="entry name" value="Ribosomal_S8"/>
    <property type="match status" value="1"/>
</dbReference>
<evidence type="ECO:0000256" key="4">
    <source>
        <dbReference type="ARBA" id="ARBA00022980"/>
    </source>
</evidence>
<keyword evidence="5 8" id="KW-0687">Ribonucleoprotein</keyword>
<evidence type="ECO:0000256" key="5">
    <source>
        <dbReference type="ARBA" id="ARBA00023274"/>
    </source>
</evidence>
<dbReference type="PANTHER" id="PTHR11758">
    <property type="entry name" value="40S RIBOSOMAL PROTEIN S15A"/>
    <property type="match status" value="1"/>
</dbReference>
<protein>
    <recommendedName>
        <fullName evidence="6 8">Small ribosomal subunit protein uS8</fullName>
    </recommendedName>
</protein>
<comment type="caution">
    <text evidence="10">The sequence shown here is derived from an EMBL/GenBank/DDBJ whole genome shotgun (WGS) entry which is preliminary data.</text>
</comment>
<dbReference type="InterPro" id="IPR035987">
    <property type="entry name" value="Ribosomal_uS8_sf"/>
</dbReference>
<dbReference type="PROSITE" id="PS00053">
    <property type="entry name" value="RIBOSOMAL_S8"/>
    <property type="match status" value="1"/>
</dbReference>
<dbReference type="Gene3D" id="3.30.1490.10">
    <property type="match status" value="1"/>
</dbReference>
<evidence type="ECO:0000256" key="3">
    <source>
        <dbReference type="ARBA" id="ARBA00022884"/>
    </source>
</evidence>
<dbReference type="GO" id="GO:0019843">
    <property type="term" value="F:rRNA binding"/>
    <property type="evidence" value="ECO:0007669"/>
    <property type="project" value="UniProtKB-UniRule"/>
</dbReference>
<dbReference type="HAMAP" id="MF_01302_B">
    <property type="entry name" value="Ribosomal_uS8_B"/>
    <property type="match status" value="1"/>
</dbReference>
<evidence type="ECO:0000256" key="6">
    <source>
        <dbReference type="ARBA" id="ARBA00035258"/>
    </source>
</evidence>
<dbReference type="InterPro" id="IPR047863">
    <property type="entry name" value="Ribosomal_uS8_CS"/>
</dbReference>
<dbReference type="STRING" id="392484.LP43_0692"/>
<organism evidence="10 11">
    <name type="scientific">Methylophaga thiooxydans</name>
    <dbReference type="NCBI Taxonomy" id="392484"/>
    <lineage>
        <taxon>Bacteria</taxon>
        <taxon>Pseudomonadati</taxon>
        <taxon>Pseudomonadota</taxon>
        <taxon>Gammaproteobacteria</taxon>
        <taxon>Thiotrichales</taxon>
        <taxon>Piscirickettsiaceae</taxon>
        <taxon>Methylophaga</taxon>
    </lineage>
</organism>
<evidence type="ECO:0000256" key="9">
    <source>
        <dbReference type="RuleBase" id="RU003660"/>
    </source>
</evidence>
<evidence type="ECO:0000256" key="8">
    <source>
        <dbReference type="HAMAP-Rule" id="MF_01302"/>
    </source>
</evidence>
<dbReference type="FunFam" id="3.30.1490.10:FF:000001">
    <property type="entry name" value="30S ribosomal protein S8"/>
    <property type="match status" value="1"/>
</dbReference>
<dbReference type="AlphaFoldDB" id="A0A0A0BKA9"/>
<dbReference type="RefSeq" id="WP_036311924.1">
    <property type="nucleotide sequence ID" value="NZ_JADFAB010000091.1"/>
</dbReference>
<dbReference type="GO" id="GO:0003735">
    <property type="term" value="F:structural constituent of ribosome"/>
    <property type="evidence" value="ECO:0007669"/>
    <property type="project" value="InterPro"/>
</dbReference>
<keyword evidence="2 8" id="KW-0699">rRNA-binding</keyword>
<comment type="function">
    <text evidence="8">One of the primary rRNA binding proteins, it binds directly to 16S rRNA central domain where it helps coordinate assembly of the platform of the 30S subunit.</text>
</comment>
<comment type="similarity">
    <text evidence="1 8 9">Belongs to the universal ribosomal protein uS8 family.</text>
</comment>
<reference evidence="10 11" key="1">
    <citation type="submission" date="2014-09" db="EMBL/GenBank/DDBJ databases">
        <authorList>
            <person name="Grob C."/>
            <person name="Taubert M."/>
            <person name="Howat A.M."/>
            <person name="Burns O.J."/>
            <person name="Dixon J.L."/>
            <person name="Chen Y."/>
            <person name="Murrell J.C."/>
        </authorList>
    </citation>
    <scope>NUCLEOTIDE SEQUENCE [LARGE SCALE GENOMIC DNA]</scope>
    <source>
        <strain evidence="10">L4</strain>
    </source>
</reference>
<dbReference type="EMBL" id="JRQD01000001">
    <property type="protein sequence ID" value="KGM08265.1"/>
    <property type="molecule type" value="Genomic_DNA"/>
</dbReference>
<keyword evidence="3 8" id="KW-0694">RNA-binding</keyword>
<evidence type="ECO:0000256" key="7">
    <source>
        <dbReference type="ARBA" id="ARBA00046740"/>
    </source>
</evidence>
<dbReference type="SUPFAM" id="SSF56047">
    <property type="entry name" value="Ribosomal protein S8"/>
    <property type="match status" value="1"/>
</dbReference>
<proteinExistence type="inferred from homology"/>